<dbReference type="InterPro" id="IPR022536">
    <property type="entry name" value="EspC"/>
</dbReference>
<evidence type="ECO:0008006" key="4">
    <source>
        <dbReference type="Google" id="ProtNLM"/>
    </source>
</evidence>
<feature type="region of interest" description="Disordered" evidence="1">
    <location>
        <begin position="91"/>
        <end position="113"/>
    </location>
</feature>
<proteinExistence type="predicted"/>
<feature type="compositionally biased region" description="Basic and acidic residues" evidence="1">
    <location>
        <begin position="91"/>
        <end position="104"/>
    </location>
</feature>
<gene>
    <name evidence="2" type="ORF">HLY00_2098</name>
</gene>
<evidence type="ECO:0000313" key="2">
    <source>
        <dbReference type="EMBL" id="NVN49212.1"/>
    </source>
</evidence>
<evidence type="ECO:0000313" key="3">
    <source>
        <dbReference type="Proteomes" id="UP000570517"/>
    </source>
</evidence>
<protein>
    <recommendedName>
        <fullName evidence="4">ESX-1 secretion-associated protein</fullName>
    </recommendedName>
</protein>
<accession>A0A850PGI1</accession>
<dbReference type="GO" id="GO:0009306">
    <property type="term" value="P:protein secretion"/>
    <property type="evidence" value="ECO:0007669"/>
    <property type="project" value="InterPro"/>
</dbReference>
<evidence type="ECO:0000256" key="1">
    <source>
        <dbReference type="SAM" id="MobiDB-lite"/>
    </source>
</evidence>
<dbReference type="EMBL" id="JABFYL010000012">
    <property type="protein sequence ID" value="NVN49212.1"/>
    <property type="molecule type" value="Genomic_DNA"/>
</dbReference>
<keyword evidence="3" id="KW-1185">Reference proteome</keyword>
<organism evidence="2 3">
    <name type="scientific">Mycolicibacterium hippocampi</name>
    <dbReference type="NCBI Taxonomy" id="659824"/>
    <lineage>
        <taxon>Bacteria</taxon>
        <taxon>Bacillati</taxon>
        <taxon>Actinomycetota</taxon>
        <taxon>Actinomycetes</taxon>
        <taxon>Mycobacteriales</taxon>
        <taxon>Mycobacteriaceae</taxon>
        <taxon>Mycolicibacterium</taxon>
    </lineage>
</organism>
<dbReference type="Proteomes" id="UP000570517">
    <property type="component" value="Unassembled WGS sequence"/>
</dbReference>
<reference evidence="2 3" key="1">
    <citation type="submission" date="2020-05" db="EMBL/GenBank/DDBJ databases">
        <title>Draft genome sequence of Mycobacterium hippocampi DL, isolated from European seabass, Dicentrarchus labrax, reared in fish farms.</title>
        <authorList>
            <person name="Stathopoulou P."/>
            <person name="Asimakis E."/>
            <person name="Tzokas K."/>
            <person name="Batargias C."/>
            <person name="Tsiamis G."/>
        </authorList>
    </citation>
    <scope>NUCLEOTIDE SEQUENCE [LARGE SCALE GENOMIC DNA]</scope>
    <source>
        <strain evidence="2 3">DL</strain>
    </source>
</reference>
<dbReference type="Pfam" id="PF10824">
    <property type="entry name" value="T7SS_ESX_EspC"/>
    <property type="match status" value="1"/>
</dbReference>
<comment type="caution">
    <text evidence="2">The sequence shown here is derived from an EMBL/GenBank/DDBJ whole genome shotgun (WGS) entry which is preliminary data.</text>
</comment>
<dbReference type="RefSeq" id="WP_178357599.1">
    <property type="nucleotide sequence ID" value="NZ_JABFYL010000012.1"/>
</dbReference>
<dbReference type="AlphaFoldDB" id="A0A850PGI1"/>
<name>A0A850PGI1_9MYCO</name>
<sequence>MSREALQVSTAHLRALADRHCQAAGQIIAAVAAVSGTDSGIRTSHGVIASATAGAVAAVEQARRAAGAGMVAESSALSDNLTGAADRYEAADHHSGVRLDRQVEDAPTSLDPR</sequence>